<evidence type="ECO:0000256" key="3">
    <source>
        <dbReference type="ARBA" id="ARBA00023163"/>
    </source>
</evidence>
<keyword evidence="3" id="KW-0804">Transcription</keyword>
<dbReference type="InterPro" id="IPR036271">
    <property type="entry name" value="Tet_transcr_reg_TetR-rel_C_sf"/>
</dbReference>
<keyword evidence="1" id="KW-0805">Transcription regulation</keyword>
<reference evidence="6" key="2">
    <citation type="submission" date="2020-09" db="EMBL/GenBank/DDBJ databases">
        <authorList>
            <person name="Sun Q."/>
            <person name="Kim S."/>
        </authorList>
    </citation>
    <scope>NUCLEOTIDE SEQUENCE</scope>
    <source>
        <strain evidence="6">KCTC 42097</strain>
    </source>
</reference>
<sequence length="197" mass="22172">MNEAALKLIARHGYEAVSMRQLAAEIGLQQAALYRYIPSKQDMLFALLHEHMVALLASCQEQVEASPPRRLYSFINHHVRFHLARRDATHVSNMELRSLDADKRVVILDLRTRYEEKLRAILRDGVSSGAFDLGGLDGEVELTARAIIQMLTGVVVWFRETDRLPVEAVSRIYSNMALRIVGAKTAIREETACIATA</sequence>
<feature type="DNA-binding region" description="H-T-H motif" evidence="4">
    <location>
        <begin position="18"/>
        <end position="37"/>
    </location>
</feature>
<reference evidence="6" key="1">
    <citation type="journal article" date="2014" name="Int. J. Syst. Evol. Microbiol.">
        <title>Complete genome sequence of Corynebacterium casei LMG S-19264T (=DSM 44701T), isolated from a smear-ripened cheese.</title>
        <authorList>
            <consortium name="US DOE Joint Genome Institute (JGI-PGF)"/>
            <person name="Walter F."/>
            <person name="Albersmeier A."/>
            <person name="Kalinowski J."/>
            <person name="Ruckert C."/>
        </authorList>
    </citation>
    <scope>NUCLEOTIDE SEQUENCE</scope>
    <source>
        <strain evidence="6">KCTC 42097</strain>
    </source>
</reference>
<dbReference type="InterPro" id="IPR001647">
    <property type="entry name" value="HTH_TetR"/>
</dbReference>
<dbReference type="Pfam" id="PF00440">
    <property type="entry name" value="TetR_N"/>
    <property type="match status" value="1"/>
</dbReference>
<evidence type="ECO:0000256" key="4">
    <source>
        <dbReference type="PROSITE-ProRule" id="PRU00335"/>
    </source>
</evidence>
<dbReference type="Proteomes" id="UP000641137">
    <property type="component" value="Unassembled WGS sequence"/>
</dbReference>
<proteinExistence type="predicted"/>
<dbReference type="Pfam" id="PF17932">
    <property type="entry name" value="TetR_C_24"/>
    <property type="match status" value="1"/>
</dbReference>
<dbReference type="PRINTS" id="PR00455">
    <property type="entry name" value="HTHTETR"/>
</dbReference>
<evidence type="ECO:0000313" key="6">
    <source>
        <dbReference type="EMBL" id="GHC69168.1"/>
    </source>
</evidence>
<dbReference type="EMBL" id="BMZO01000004">
    <property type="protein sequence ID" value="GHC69168.1"/>
    <property type="molecule type" value="Genomic_DNA"/>
</dbReference>
<evidence type="ECO:0000256" key="1">
    <source>
        <dbReference type="ARBA" id="ARBA00023015"/>
    </source>
</evidence>
<name>A0A8J3DN01_9HYPH</name>
<dbReference type="AlphaFoldDB" id="A0A8J3DN01"/>
<keyword evidence="2 4" id="KW-0238">DNA-binding</keyword>
<dbReference type="SUPFAM" id="SSF48498">
    <property type="entry name" value="Tetracyclin repressor-like, C-terminal domain"/>
    <property type="match status" value="1"/>
</dbReference>
<dbReference type="PROSITE" id="PS50977">
    <property type="entry name" value="HTH_TETR_2"/>
    <property type="match status" value="1"/>
</dbReference>
<dbReference type="PANTHER" id="PTHR30055">
    <property type="entry name" value="HTH-TYPE TRANSCRIPTIONAL REGULATOR RUTR"/>
    <property type="match status" value="1"/>
</dbReference>
<keyword evidence="7" id="KW-1185">Reference proteome</keyword>
<gene>
    <name evidence="6" type="ORF">GCM10010136_14650</name>
</gene>
<dbReference type="GO" id="GO:0003700">
    <property type="term" value="F:DNA-binding transcription factor activity"/>
    <property type="evidence" value="ECO:0007669"/>
    <property type="project" value="TreeGrafter"/>
</dbReference>
<dbReference type="Gene3D" id="1.10.357.10">
    <property type="entry name" value="Tetracycline Repressor, domain 2"/>
    <property type="match status" value="1"/>
</dbReference>
<dbReference type="InterPro" id="IPR050109">
    <property type="entry name" value="HTH-type_TetR-like_transc_reg"/>
</dbReference>
<dbReference type="SUPFAM" id="SSF46689">
    <property type="entry name" value="Homeodomain-like"/>
    <property type="match status" value="1"/>
</dbReference>
<accession>A0A8J3DN01</accession>
<organism evidence="6 7">
    <name type="scientific">Limoniibacter endophyticus</name>
    <dbReference type="NCBI Taxonomy" id="1565040"/>
    <lineage>
        <taxon>Bacteria</taxon>
        <taxon>Pseudomonadati</taxon>
        <taxon>Pseudomonadota</taxon>
        <taxon>Alphaproteobacteria</taxon>
        <taxon>Hyphomicrobiales</taxon>
        <taxon>Bartonellaceae</taxon>
        <taxon>Limoniibacter</taxon>
    </lineage>
</organism>
<evidence type="ECO:0000256" key="2">
    <source>
        <dbReference type="ARBA" id="ARBA00023125"/>
    </source>
</evidence>
<dbReference type="InterPro" id="IPR009057">
    <property type="entry name" value="Homeodomain-like_sf"/>
</dbReference>
<dbReference type="PANTHER" id="PTHR30055:SF240">
    <property type="entry name" value="HTH-TYPE TRANSCRIPTIONAL REGULATOR ACRR"/>
    <property type="match status" value="1"/>
</dbReference>
<feature type="domain" description="HTH tetR-type" evidence="5">
    <location>
        <begin position="1"/>
        <end position="55"/>
    </location>
</feature>
<protein>
    <submittedName>
        <fullName evidence="6">TetR family transcriptional regulator</fullName>
    </submittedName>
</protein>
<evidence type="ECO:0000313" key="7">
    <source>
        <dbReference type="Proteomes" id="UP000641137"/>
    </source>
</evidence>
<evidence type="ECO:0000259" key="5">
    <source>
        <dbReference type="PROSITE" id="PS50977"/>
    </source>
</evidence>
<dbReference type="InterPro" id="IPR041490">
    <property type="entry name" value="KstR2_TetR_C"/>
</dbReference>
<dbReference type="GO" id="GO:0000976">
    <property type="term" value="F:transcription cis-regulatory region binding"/>
    <property type="evidence" value="ECO:0007669"/>
    <property type="project" value="TreeGrafter"/>
</dbReference>
<comment type="caution">
    <text evidence="6">The sequence shown here is derived from an EMBL/GenBank/DDBJ whole genome shotgun (WGS) entry which is preliminary data.</text>
</comment>